<dbReference type="EMBL" id="CACVBM020001718">
    <property type="protein sequence ID" value="CAA7058211.1"/>
    <property type="molecule type" value="Genomic_DNA"/>
</dbReference>
<reference evidence="1" key="1">
    <citation type="submission" date="2020-01" db="EMBL/GenBank/DDBJ databases">
        <authorList>
            <person name="Mishra B."/>
        </authorList>
    </citation>
    <scope>NUCLEOTIDE SEQUENCE [LARGE SCALE GENOMIC DNA]</scope>
</reference>
<protein>
    <submittedName>
        <fullName evidence="1">Uncharacterized protein</fullName>
    </submittedName>
</protein>
<gene>
    <name evidence="1" type="ORF">MERR_LOCUS45447</name>
</gene>
<comment type="caution">
    <text evidence="1">The sequence shown here is derived from an EMBL/GenBank/DDBJ whole genome shotgun (WGS) entry which is preliminary data.</text>
</comment>
<keyword evidence="2" id="KW-1185">Reference proteome</keyword>
<evidence type="ECO:0000313" key="1">
    <source>
        <dbReference type="EMBL" id="CAA7058211.1"/>
    </source>
</evidence>
<proteinExistence type="predicted"/>
<name>A0A6D2LAU4_9BRAS</name>
<dbReference type="Proteomes" id="UP000467841">
    <property type="component" value="Unassembled WGS sequence"/>
</dbReference>
<dbReference type="OrthoDB" id="1113260at2759"/>
<organism evidence="1 2">
    <name type="scientific">Microthlaspi erraticum</name>
    <dbReference type="NCBI Taxonomy" id="1685480"/>
    <lineage>
        <taxon>Eukaryota</taxon>
        <taxon>Viridiplantae</taxon>
        <taxon>Streptophyta</taxon>
        <taxon>Embryophyta</taxon>
        <taxon>Tracheophyta</taxon>
        <taxon>Spermatophyta</taxon>
        <taxon>Magnoliopsida</taxon>
        <taxon>eudicotyledons</taxon>
        <taxon>Gunneridae</taxon>
        <taxon>Pentapetalae</taxon>
        <taxon>rosids</taxon>
        <taxon>malvids</taxon>
        <taxon>Brassicales</taxon>
        <taxon>Brassicaceae</taxon>
        <taxon>Coluteocarpeae</taxon>
        <taxon>Microthlaspi</taxon>
    </lineage>
</organism>
<accession>A0A6D2LAU4</accession>
<evidence type="ECO:0000313" key="2">
    <source>
        <dbReference type="Proteomes" id="UP000467841"/>
    </source>
</evidence>
<sequence>MSMDNDQESLQFWSTILQTLTDSSPKYDLNPEINSPILVMSTSMAVNVPPEPSNPHGVGYKEARQEKVASEDGDKKMNVDRGKSMAIEIEESKAKEEETKNLKRPNEARNLAEKRDIASTLDCIIDHIREMKQYVESQSMGPMLPLGMRMDFPAPWTFPFVPPNFFMPFNGQGEASGRDQQIVPATTQV</sequence>
<dbReference type="AlphaFoldDB" id="A0A6D2LAU4"/>